<evidence type="ECO:0000256" key="1">
    <source>
        <dbReference type="ARBA" id="ARBA00004245"/>
    </source>
</evidence>
<dbReference type="Pfam" id="PF23012">
    <property type="entry name" value="Syntrophin_4th"/>
    <property type="match status" value="1"/>
</dbReference>
<evidence type="ECO:0000256" key="3">
    <source>
        <dbReference type="ARBA" id="ARBA00022490"/>
    </source>
</evidence>
<evidence type="ECO:0000256" key="2">
    <source>
        <dbReference type="ARBA" id="ARBA00010798"/>
    </source>
</evidence>
<dbReference type="VEuPathDB" id="VectorBase:AFAF009173"/>
<evidence type="ECO:0000313" key="7">
    <source>
        <dbReference type="Proteomes" id="UP000075886"/>
    </source>
</evidence>
<dbReference type="PROSITE" id="PS50106">
    <property type="entry name" value="PDZ"/>
    <property type="match status" value="1"/>
</dbReference>
<feature type="domain" description="PDZ" evidence="5">
    <location>
        <begin position="76"/>
        <end position="159"/>
    </location>
</feature>
<dbReference type="InterPro" id="IPR001478">
    <property type="entry name" value="PDZ"/>
</dbReference>
<dbReference type="FunFam" id="2.30.42.10:FF:000193">
    <property type="entry name" value="Syntrophin gamma 1"/>
    <property type="match status" value="1"/>
</dbReference>
<dbReference type="Pfam" id="PF00595">
    <property type="entry name" value="PDZ"/>
    <property type="match status" value="1"/>
</dbReference>
<comment type="subcellular location">
    <subcellularLocation>
        <location evidence="1">Cytoplasm</location>
        <location evidence="1">Cytoskeleton</location>
    </subcellularLocation>
</comment>
<dbReference type="EMBL" id="AXCN02000484">
    <property type="status" value="NOT_ANNOTATED_CDS"/>
    <property type="molecule type" value="Genomic_DNA"/>
</dbReference>
<dbReference type="InterPro" id="IPR011993">
    <property type="entry name" value="PH-like_dom_sf"/>
</dbReference>
<dbReference type="SUPFAM" id="SSF50156">
    <property type="entry name" value="PDZ domain-like"/>
    <property type="match status" value="1"/>
</dbReference>
<dbReference type="STRING" id="69004.A0A182QFJ9"/>
<dbReference type="GO" id="GO:0016010">
    <property type="term" value="C:dystrophin-associated glycoprotein complex"/>
    <property type="evidence" value="ECO:0007669"/>
    <property type="project" value="TreeGrafter"/>
</dbReference>
<name>A0A182QFJ9_9DIPT</name>
<evidence type="ECO:0000259" key="5">
    <source>
        <dbReference type="PROSITE" id="PS50106"/>
    </source>
</evidence>
<dbReference type="Proteomes" id="UP000075886">
    <property type="component" value="Unassembled WGS sequence"/>
</dbReference>
<dbReference type="InterPro" id="IPR036034">
    <property type="entry name" value="PDZ_sf"/>
</dbReference>
<dbReference type="CDD" id="cd00821">
    <property type="entry name" value="PH"/>
    <property type="match status" value="1"/>
</dbReference>
<dbReference type="PANTHER" id="PTHR10554:SF1">
    <property type="entry name" value="FI16515P1"/>
    <property type="match status" value="1"/>
</dbReference>
<keyword evidence="3" id="KW-0963">Cytoplasm</keyword>
<dbReference type="EnsemblMetazoa" id="AFAF009173-RA">
    <property type="protein sequence ID" value="AFAF009173-PA"/>
    <property type="gene ID" value="AFAF009173"/>
</dbReference>
<reference evidence="6" key="2">
    <citation type="submission" date="2020-05" db="UniProtKB">
        <authorList>
            <consortium name="EnsemblMetazoa"/>
        </authorList>
    </citation>
    <scope>IDENTIFICATION</scope>
    <source>
        <strain evidence="6">FAR1</strain>
    </source>
</reference>
<dbReference type="AlphaFoldDB" id="A0A182QFJ9"/>
<organism evidence="6 7">
    <name type="scientific">Anopheles farauti</name>
    <dbReference type="NCBI Taxonomy" id="69004"/>
    <lineage>
        <taxon>Eukaryota</taxon>
        <taxon>Metazoa</taxon>
        <taxon>Ecdysozoa</taxon>
        <taxon>Arthropoda</taxon>
        <taxon>Hexapoda</taxon>
        <taxon>Insecta</taxon>
        <taxon>Pterygota</taxon>
        <taxon>Neoptera</taxon>
        <taxon>Endopterygota</taxon>
        <taxon>Diptera</taxon>
        <taxon>Nematocera</taxon>
        <taxon>Culicoidea</taxon>
        <taxon>Culicidae</taxon>
        <taxon>Anophelinae</taxon>
        <taxon>Anopheles</taxon>
    </lineage>
</organism>
<keyword evidence="4" id="KW-0206">Cytoskeleton</keyword>
<proteinExistence type="inferred from homology"/>
<dbReference type="Gene3D" id="2.30.42.10">
    <property type="match status" value="1"/>
</dbReference>
<dbReference type="GO" id="GO:0005198">
    <property type="term" value="F:structural molecule activity"/>
    <property type="evidence" value="ECO:0007669"/>
    <property type="project" value="InterPro"/>
</dbReference>
<dbReference type="FunFam" id="2.30.29.30:FF:000372">
    <property type="entry name" value="Uncharacterized protein, isoform B"/>
    <property type="match status" value="1"/>
</dbReference>
<dbReference type="CDD" id="cd06801">
    <property type="entry name" value="PDZ_syntrophin-like"/>
    <property type="match status" value="1"/>
</dbReference>
<dbReference type="SUPFAM" id="SSF50729">
    <property type="entry name" value="PH domain-like"/>
    <property type="match status" value="2"/>
</dbReference>
<dbReference type="InterPro" id="IPR015482">
    <property type="entry name" value="Syntrophin"/>
</dbReference>
<evidence type="ECO:0000313" key="6">
    <source>
        <dbReference type="EnsemblMetazoa" id="AFAF009173-PA"/>
    </source>
</evidence>
<sequence length="509" mass="57013">MKINASKMTTPIEEKDVQNLKTRTGMVMISDGKSKPELARLHLSMEMITIQKQDTTTPTPTPTNATHPPIESKERMVQITRQKVGGLGLSIKGGAEHKLPILISRIYKDQAADATGQLFVGDAIIKVNGEYITACPHDDAVNILRNAGDIVVLTVKHYRAATPFLQKQLSRETPESDNDATCAELKADENWKSVNSSRPVSISSEPENRWLDLVSVPLMMAYVTRYIYGTDKLRPNAFEVRGLNGTTTGIIHCDDLAILSQWLKYITDNVVGLTSLQMKLFNRNFPVGERIEYMGWVNEGVINNHISWQSYKPRFLVLKGTEVMLFDSPPLNVTGLTKANVAYKVYQTMFRVVKESETVDSRQHCFLLQSSGHEPRYLSVETRQELLRIENSWNAAIVTSVIKLGRKTFAVSHHGKTGGLTLDWQAGFSLTEGAEAAVIWQYKFSQLRGSSDDGKSKLKLHFQDHETRTIETKELECHVLQSLLFCMHAFLTAKVASVDPTFLSSIQQA</sequence>
<dbReference type="GO" id="GO:0005856">
    <property type="term" value="C:cytoskeleton"/>
    <property type="evidence" value="ECO:0007669"/>
    <property type="project" value="UniProtKB-SubCell"/>
</dbReference>
<dbReference type="SMART" id="SM00228">
    <property type="entry name" value="PDZ"/>
    <property type="match status" value="1"/>
</dbReference>
<dbReference type="PANTHER" id="PTHR10554">
    <property type="entry name" value="SYNTROPHIN"/>
    <property type="match status" value="1"/>
</dbReference>
<dbReference type="InterPro" id="IPR055108">
    <property type="entry name" value="Syntrophin_4th"/>
</dbReference>
<dbReference type="Gene3D" id="2.30.29.30">
    <property type="entry name" value="Pleckstrin-homology domain (PH domain)/Phosphotyrosine-binding domain (PTB)"/>
    <property type="match status" value="1"/>
</dbReference>
<reference evidence="7" key="1">
    <citation type="submission" date="2014-01" db="EMBL/GenBank/DDBJ databases">
        <title>The Genome Sequence of Anopheles farauti FAR1 (V2).</title>
        <authorList>
            <consortium name="The Broad Institute Genomics Platform"/>
            <person name="Neafsey D.E."/>
            <person name="Besansky N."/>
            <person name="Howell P."/>
            <person name="Walton C."/>
            <person name="Young S.K."/>
            <person name="Zeng Q."/>
            <person name="Gargeya S."/>
            <person name="Fitzgerald M."/>
            <person name="Haas B."/>
            <person name="Abouelleil A."/>
            <person name="Allen A.W."/>
            <person name="Alvarado L."/>
            <person name="Arachchi H.M."/>
            <person name="Berlin A.M."/>
            <person name="Chapman S.B."/>
            <person name="Gainer-Dewar J."/>
            <person name="Goldberg J."/>
            <person name="Griggs A."/>
            <person name="Gujja S."/>
            <person name="Hansen M."/>
            <person name="Howarth C."/>
            <person name="Imamovic A."/>
            <person name="Ireland A."/>
            <person name="Larimer J."/>
            <person name="McCowan C."/>
            <person name="Murphy C."/>
            <person name="Pearson M."/>
            <person name="Poon T.W."/>
            <person name="Priest M."/>
            <person name="Roberts A."/>
            <person name="Saif S."/>
            <person name="Shea T."/>
            <person name="Sisk P."/>
            <person name="Sykes S."/>
            <person name="Wortman J."/>
            <person name="Nusbaum C."/>
            <person name="Birren B."/>
        </authorList>
    </citation>
    <scope>NUCLEOTIDE SEQUENCE [LARGE SCALE GENOMIC DNA]</scope>
    <source>
        <strain evidence="7">FAR1</strain>
    </source>
</reference>
<evidence type="ECO:0000256" key="4">
    <source>
        <dbReference type="ARBA" id="ARBA00023212"/>
    </source>
</evidence>
<accession>A0A182QFJ9</accession>
<keyword evidence="7" id="KW-1185">Reference proteome</keyword>
<comment type="similarity">
    <text evidence="2">Belongs to the syntrophin family.</text>
</comment>
<protein>
    <recommendedName>
        <fullName evidence="5">PDZ domain-containing protein</fullName>
    </recommendedName>
</protein>